<feature type="compositionally biased region" description="Basic and acidic residues" evidence="1">
    <location>
        <begin position="70"/>
        <end position="93"/>
    </location>
</feature>
<organism evidence="3 4">
    <name type="scientific">Calocera viscosa (strain TUFC12733)</name>
    <dbReference type="NCBI Taxonomy" id="1330018"/>
    <lineage>
        <taxon>Eukaryota</taxon>
        <taxon>Fungi</taxon>
        <taxon>Dikarya</taxon>
        <taxon>Basidiomycota</taxon>
        <taxon>Agaricomycotina</taxon>
        <taxon>Dacrymycetes</taxon>
        <taxon>Dacrymycetales</taxon>
        <taxon>Dacrymycetaceae</taxon>
        <taxon>Calocera</taxon>
    </lineage>
</organism>
<dbReference type="InterPro" id="IPR046347">
    <property type="entry name" value="bZIP_sf"/>
</dbReference>
<gene>
    <name evidence="3" type="ORF">CALVIDRAFT_54632</name>
</gene>
<evidence type="ECO:0000259" key="2">
    <source>
        <dbReference type="PROSITE" id="PS50217"/>
    </source>
</evidence>
<proteinExistence type="predicted"/>
<feature type="compositionally biased region" description="Pro residues" evidence="1">
    <location>
        <begin position="245"/>
        <end position="254"/>
    </location>
</feature>
<evidence type="ECO:0000313" key="3">
    <source>
        <dbReference type="EMBL" id="KZO98115.1"/>
    </source>
</evidence>
<dbReference type="InterPro" id="IPR004827">
    <property type="entry name" value="bZIP"/>
</dbReference>
<feature type="compositionally biased region" description="Polar residues" evidence="1">
    <location>
        <begin position="10"/>
        <end position="21"/>
    </location>
</feature>
<dbReference type="PROSITE" id="PS50217">
    <property type="entry name" value="BZIP"/>
    <property type="match status" value="1"/>
</dbReference>
<sequence>MDAIAPSLLLRQSSVESSTDSTRGDDYNSRKRRRPNDPPHEAPPTPGPEATPEERRAARAQRNRIAAQSSRDRRKEEHRYLRDRITELERENQLLRAGHFMSPTMTSPAPSSVSLDSAPASGSADQWKRDIESENRDLRTKVANLERMFALIVPAAMNPLASAPDASSSTVSVSATPVAADTLQNVPTRHLARVATDSLAESAPQRVGTNPLSPTFLYRRTPSPSTGQAPTGSSPSFNSDIPLHPLSPSPPPPQSFLQFRRRLSRRASSRPSRRCPSHLRSNKDRILRIRLRIAPSPRPSARPHPR</sequence>
<dbReference type="Proteomes" id="UP000076738">
    <property type="component" value="Unassembled WGS sequence"/>
</dbReference>
<dbReference type="Gene3D" id="1.20.5.170">
    <property type="match status" value="1"/>
</dbReference>
<feature type="compositionally biased region" description="Low complexity" evidence="1">
    <location>
        <begin position="101"/>
        <end position="114"/>
    </location>
</feature>
<dbReference type="GO" id="GO:0003700">
    <property type="term" value="F:DNA-binding transcription factor activity"/>
    <property type="evidence" value="ECO:0007669"/>
    <property type="project" value="InterPro"/>
</dbReference>
<feature type="compositionally biased region" description="Polar residues" evidence="1">
    <location>
        <begin position="222"/>
        <end position="239"/>
    </location>
</feature>
<dbReference type="Pfam" id="PF07716">
    <property type="entry name" value="bZIP_2"/>
    <property type="match status" value="1"/>
</dbReference>
<dbReference type="OrthoDB" id="10528315at2759"/>
<dbReference type="EMBL" id="KV417277">
    <property type="protein sequence ID" value="KZO98115.1"/>
    <property type="molecule type" value="Genomic_DNA"/>
</dbReference>
<keyword evidence="4" id="KW-1185">Reference proteome</keyword>
<dbReference type="STRING" id="1330018.A0A167NVA8"/>
<feature type="region of interest" description="Disordered" evidence="1">
    <location>
        <begin position="1"/>
        <end position="132"/>
    </location>
</feature>
<dbReference type="SMART" id="SM00338">
    <property type="entry name" value="BRLZ"/>
    <property type="match status" value="1"/>
</dbReference>
<evidence type="ECO:0000313" key="4">
    <source>
        <dbReference type="Proteomes" id="UP000076738"/>
    </source>
</evidence>
<reference evidence="3 4" key="1">
    <citation type="journal article" date="2016" name="Mol. Biol. Evol.">
        <title>Comparative Genomics of Early-Diverging Mushroom-Forming Fungi Provides Insights into the Origins of Lignocellulose Decay Capabilities.</title>
        <authorList>
            <person name="Nagy L.G."/>
            <person name="Riley R."/>
            <person name="Tritt A."/>
            <person name="Adam C."/>
            <person name="Daum C."/>
            <person name="Floudas D."/>
            <person name="Sun H."/>
            <person name="Yadav J.S."/>
            <person name="Pangilinan J."/>
            <person name="Larsson K.H."/>
            <person name="Matsuura K."/>
            <person name="Barry K."/>
            <person name="Labutti K."/>
            <person name="Kuo R."/>
            <person name="Ohm R.A."/>
            <person name="Bhattacharya S.S."/>
            <person name="Shirouzu T."/>
            <person name="Yoshinaga Y."/>
            <person name="Martin F.M."/>
            <person name="Grigoriev I.V."/>
            <person name="Hibbett D.S."/>
        </authorList>
    </citation>
    <scope>NUCLEOTIDE SEQUENCE [LARGE SCALE GENOMIC DNA]</scope>
    <source>
        <strain evidence="3 4">TUFC12733</strain>
    </source>
</reference>
<feature type="region of interest" description="Disordered" evidence="1">
    <location>
        <begin position="197"/>
        <end position="283"/>
    </location>
</feature>
<dbReference type="AlphaFoldDB" id="A0A167NVA8"/>
<feature type="domain" description="BZIP" evidence="2">
    <location>
        <begin position="53"/>
        <end position="96"/>
    </location>
</feature>
<name>A0A167NVA8_CALVF</name>
<accession>A0A167NVA8</accession>
<protein>
    <recommendedName>
        <fullName evidence="2">BZIP domain-containing protein</fullName>
    </recommendedName>
</protein>
<dbReference type="SUPFAM" id="SSF57959">
    <property type="entry name" value="Leucine zipper domain"/>
    <property type="match status" value="1"/>
</dbReference>
<feature type="compositionally biased region" description="Basic residues" evidence="1">
    <location>
        <begin position="259"/>
        <end position="277"/>
    </location>
</feature>
<feature type="compositionally biased region" description="Basic and acidic residues" evidence="1">
    <location>
        <begin position="22"/>
        <end position="40"/>
    </location>
</feature>
<evidence type="ECO:0000256" key="1">
    <source>
        <dbReference type="SAM" id="MobiDB-lite"/>
    </source>
</evidence>